<accession>A0A135L636</accession>
<dbReference type="Proteomes" id="UP000070352">
    <property type="component" value="Unassembled WGS sequence"/>
</dbReference>
<keyword evidence="4" id="KW-1185">Reference proteome</keyword>
<comment type="caution">
    <text evidence="3">The sequence shown here is derived from an EMBL/GenBank/DDBJ whole genome shotgun (WGS) entry which is preliminary data.</text>
</comment>
<evidence type="ECO:0000313" key="3">
    <source>
        <dbReference type="EMBL" id="KXG44474.1"/>
    </source>
</evidence>
<evidence type="ECO:0000313" key="4">
    <source>
        <dbReference type="Proteomes" id="UP000070352"/>
    </source>
</evidence>
<sequence length="90" mass="10448">MSDLLKLLTSSQEKAQLQEIHQKLSDAIDEVKRYNELNTQLIYQSLDYVSHTLEMLTEQPKQAFTYSKPTTKPTINQMTMPNRGIFDQKA</sequence>
<dbReference type="STRING" id="1413211.U473_10965"/>
<protein>
    <submittedName>
        <fullName evidence="3">Uncharacterized protein</fullName>
    </submittedName>
</protein>
<keyword evidence="1" id="KW-1005">Bacterial flagellum biogenesis</keyword>
<dbReference type="AlphaFoldDB" id="A0A135L636"/>
<dbReference type="InterPro" id="IPR007809">
    <property type="entry name" value="FlgN-like"/>
</dbReference>
<evidence type="ECO:0000256" key="2">
    <source>
        <dbReference type="SAM" id="MobiDB-lite"/>
    </source>
</evidence>
<dbReference type="SUPFAM" id="SSF140566">
    <property type="entry name" value="FlgN-like"/>
    <property type="match status" value="1"/>
</dbReference>
<feature type="compositionally biased region" description="Polar residues" evidence="2">
    <location>
        <begin position="66"/>
        <end position="80"/>
    </location>
</feature>
<dbReference type="InterPro" id="IPR036679">
    <property type="entry name" value="FlgN-like_sf"/>
</dbReference>
<name>A0A135L636_9BACI</name>
<evidence type="ECO:0000256" key="1">
    <source>
        <dbReference type="ARBA" id="ARBA00022795"/>
    </source>
</evidence>
<feature type="region of interest" description="Disordered" evidence="2">
    <location>
        <begin position="66"/>
        <end position="90"/>
    </location>
</feature>
<proteinExistence type="predicted"/>
<organism evidence="3 4">
    <name type="scientific">Tepidibacillus decaturensis</name>
    <dbReference type="NCBI Taxonomy" id="1413211"/>
    <lineage>
        <taxon>Bacteria</taxon>
        <taxon>Bacillati</taxon>
        <taxon>Bacillota</taxon>
        <taxon>Bacilli</taxon>
        <taxon>Bacillales</taxon>
        <taxon>Bacillaceae</taxon>
        <taxon>Tepidibacillus</taxon>
    </lineage>
</organism>
<dbReference type="Gene3D" id="1.20.58.300">
    <property type="entry name" value="FlgN-like"/>
    <property type="match status" value="1"/>
</dbReference>
<gene>
    <name evidence="3" type="ORF">U473_10965</name>
</gene>
<dbReference type="Pfam" id="PF05130">
    <property type="entry name" value="FlgN"/>
    <property type="match status" value="1"/>
</dbReference>
<dbReference type="GO" id="GO:0044780">
    <property type="term" value="P:bacterial-type flagellum assembly"/>
    <property type="evidence" value="ECO:0007669"/>
    <property type="project" value="InterPro"/>
</dbReference>
<dbReference type="EMBL" id="LSKU01000001">
    <property type="protein sequence ID" value="KXG44474.1"/>
    <property type="molecule type" value="Genomic_DNA"/>
</dbReference>
<reference evidence="3 4" key="1">
    <citation type="submission" date="2016-02" db="EMBL/GenBank/DDBJ databases">
        <title>Draft Genome for Tepidibacillus decaturensis nov. sp. Strain Z9, an Anaerobic, Moderately Thermophilic and Heterotrophic Bacterium from Deep Subsurface of the Illinois Basin, USA.</title>
        <authorList>
            <person name="Dong Y."/>
            <person name="Chang J.Y."/>
            <person name="Sanford R."/>
            <person name="Fouke B.W."/>
        </authorList>
    </citation>
    <scope>NUCLEOTIDE SEQUENCE [LARGE SCALE GENOMIC DNA]</scope>
    <source>
        <strain evidence="3 4">Z9</strain>
    </source>
</reference>